<keyword evidence="2" id="KW-1185">Reference proteome</keyword>
<dbReference type="PANTHER" id="PTHR42057:SF2">
    <property type="entry name" value="F-BOX DOMAIN PROTEIN (AFU_ORTHOLOGUE AFUA_4G00200)-RELATED"/>
    <property type="match status" value="1"/>
</dbReference>
<name>A0A1Y2LYG3_EPING</name>
<dbReference type="EMBL" id="KZ107845">
    <property type="protein sequence ID" value="OSS48823.1"/>
    <property type="molecule type" value="Genomic_DNA"/>
</dbReference>
<dbReference type="Proteomes" id="UP000193240">
    <property type="component" value="Unassembled WGS sequence"/>
</dbReference>
<dbReference type="InParanoid" id="A0A1Y2LYG3"/>
<gene>
    <name evidence="1" type="ORF">B5807_07148</name>
</gene>
<dbReference type="OMA" id="HNCMIAS"/>
<protein>
    <recommendedName>
        <fullName evidence="3">F-box domain-containing protein</fullName>
    </recommendedName>
</protein>
<organism evidence="1 2">
    <name type="scientific">Epicoccum nigrum</name>
    <name type="common">Soil fungus</name>
    <name type="synonym">Epicoccum purpurascens</name>
    <dbReference type="NCBI Taxonomy" id="105696"/>
    <lineage>
        <taxon>Eukaryota</taxon>
        <taxon>Fungi</taxon>
        <taxon>Dikarya</taxon>
        <taxon>Ascomycota</taxon>
        <taxon>Pezizomycotina</taxon>
        <taxon>Dothideomycetes</taxon>
        <taxon>Pleosporomycetidae</taxon>
        <taxon>Pleosporales</taxon>
        <taxon>Pleosporineae</taxon>
        <taxon>Didymellaceae</taxon>
        <taxon>Epicoccum</taxon>
    </lineage>
</organism>
<sequence>MSSESELKLLDLAPEVVGHIVKHVEGKKDLASARLACKALDQHAAKELFNEVFVSMGGKDIHMWNKISEDDVLRHMPRHAIIHTQKQIEHYSVWDPHPEKDADDTYIDDDEEDFEEAIAALSRFPNIESVEIWFSADCLGEEGGYVEVAEEAWQRKEKLELIFKAIKDRAAGGKNRTIRSLTIGNLQNIPVPDFTASETFRDVMSPLEELHISMIQEYNEAGPDHDYSRVELRTFPLHLISCWLQPFAANLKALSIYHANDNWGPFPGYWNFSSLSFPKLETLALGYYTLAHDGDMDWILAIKSLRKLILHNCMIASWIKISDGNMPVWNPPTHDWERLDRGENRWRGEAFAYKGSWSRNWDRIADQLPNLVNFRFDYGESDVDDYSDEHVYGVNHREEAQARLFSQRYVVFDNGILPTHWREKDEHRGMYSFMDGGFPVDVHAVNEESDRSSLEGLVETLRKRAMARA</sequence>
<evidence type="ECO:0000313" key="2">
    <source>
        <dbReference type="Proteomes" id="UP000193240"/>
    </source>
</evidence>
<evidence type="ECO:0000313" key="1">
    <source>
        <dbReference type="EMBL" id="OSS48823.1"/>
    </source>
</evidence>
<proteinExistence type="predicted"/>
<accession>A0A1Y2LYG3</accession>
<dbReference type="PANTHER" id="PTHR42057">
    <property type="entry name" value="F-BOX DOMAIN PROTEIN (AFU_ORTHOLOGUE AFUA_4G00200)"/>
    <property type="match status" value="1"/>
</dbReference>
<reference evidence="1 2" key="1">
    <citation type="journal article" date="2017" name="Genome Announc.">
        <title>Genome sequence of the saprophytic ascomycete Epicoccum nigrum ICMP 19927 strain isolated from New Zealand.</title>
        <authorList>
            <person name="Fokin M."/>
            <person name="Fleetwood D."/>
            <person name="Weir B.S."/>
            <person name="Villas-Boas S.G."/>
        </authorList>
    </citation>
    <scope>NUCLEOTIDE SEQUENCE [LARGE SCALE GENOMIC DNA]</scope>
    <source>
        <strain evidence="1 2">ICMP 19927</strain>
    </source>
</reference>
<dbReference type="AlphaFoldDB" id="A0A1Y2LYG3"/>
<evidence type="ECO:0008006" key="3">
    <source>
        <dbReference type="Google" id="ProtNLM"/>
    </source>
</evidence>